<dbReference type="AlphaFoldDB" id="A0A6C0INL4"/>
<sequence>MTNTNLSLCIPRIPVETAKDYVHDIITGLSIGRIQRMTEIPLKNDPTQKRVLLKIRYDERLDTKNIQKQLIKHGSIKLVHDTPWYWKIYLSNNPH</sequence>
<name>A0A6C0INL4_9ZZZZ</name>
<accession>A0A6C0INL4</accession>
<dbReference type="EMBL" id="MN740231">
    <property type="protein sequence ID" value="QHT94788.1"/>
    <property type="molecule type" value="Genomic_DNA"/>
</dbReference>
<protein>
    <submittedName>
        <fullName evidence="1">Uncharacterized protein</fullName>
    </submittedName>
</protein>
<proteinExistence type="predicted"/>
<organism evidence="1">
    <name type="scientific">viral metagenome</name>
    <dbReference type="NCBI Taxonomy" id="1070528"/>
    <lineage>
        <taxon>unclassified sequences</taxon>
        <taxon>metagenomes</taxon>
        <taxon>organismal metagenomes</taxon>
    </lineage>
</organism>
<reference evidence="1" key="1">
    <citation type="journal article" date="2020" name="Nature">
        <title>Giant virus diversity and host interactions through global metagenomics.</title>
        <authorList>
            <person name="Schulz F."/>
            <person name="Roux S."/>
            <person name="Paez-Espino D."/>
            <person name="Jungbluth S."/>
            <person name="Walsh D.A."/>
            <person name="Denef V.J."/>
            <person name="McMahon K.D."/>
            <person name="Konstantinidis K.T."/>
            <person name="Eloe-Fadrosh E.A."/>
            <person name="Kyrpides N.C."/>
            <person name="Woyke T."/>
        </authorList>
    </citation>
    <scope>NUCLEOTIDE SEQUENCE</scope>
    <source>
        <strain evidence="1">GVMAG-M-3300024261-26</strain>
    </source>
</reference>
<evidence type="ECO:0000313" key="1">
    <source>
        <dbReference type="EMBL" id="QHT94788.1"/>
    </source>
</evidence>